<reference evidence="1" key="1">
    <citation type="submission" date="2020-03" db="EMBL/GenBank/DDBJ databases">
        <title>Draft sequencing of Paenibacilllus sp. S3N08.</title>
        <authorList>
            <person name="Kim D.-U."/>
        </authorList>
    </citation>
    <scope>NUCLEOTIDE SEQUENCE</scope>
    <source>
        <strain evidence="1">S3N08</strain>
    </source>
</reference>
<gene>
    <name evidence="1" type="ORF">G9U52_25345</name>
</gene>
<name>A0ABX0JE47_9BACL</name>
<dbReference type="EMBL" id="JAAOIW010000011">
    <property type="protein sequence ID" value="NHN33147.1"/>
    <property type="molecule type" value="Genomic_DNA"/>
</dbReference>
<comment type="caution">
    <text evidence="1">The sequence shown here is derived from an EMBL/GenBank/DDBJ whole genome shotgun (WGS) entry which is preliminary data.</text>
</comment>
<dbReference type="RefSeq" id="WP_166153460.1">
    <property type="nucleotide sequence ID" value="NZ_JAAOIW010000011.1"/>
</dbReference>
<evidence type="ECO:0008006" key="3">
    <source>
        <dbReference type="Google" id="ProtNLM"/>
    </source>
</evidence>
<accession>A0ABX0JE47</accession>
<proteinExistence type="predicted"/>
<dbReference type="Proteomes" id="UP001165962">
    <property type="component" value="Unassembled WGS sequence"/>
</dbReference>
<evidence type="ECO:0000313" key="2">
    <source>
        <dbReference type="Proteomes" id="UP001165962"/>
    </source>
</evidence>
<evidence type="ECO:0000313" key="1">
    <source>
        <dbReference type="EMBL" id="NHN33147.1"/>
    </source>
</evidence>
<organism evidence="1 2">
    <name type="scientific">Paenibacillus agricola</name>
    <dbReference type="NCBI Taxonomy" id="2716264"/>
    <lineage>
        <taxon>Bacteria</taxon>
        <taxon>Bacillati</taxon>
        <taxon>Bacillota</taxon>
        <taxon>Bacilli</taxon>
        <taxon>Bacillales</taxon>
        <taxon>Paenibacillaceae</taxon>
        <taxon>Paenibacillus</taxon>
    </lineage>
</organism>
<sequence>MKNRTKSENNLFFEINNNNELVIHSDEVNTRERQNSIHVLRSLEKPVTESILFSERKIDNIVNRGSDCNVRNDFLAQSYNSTGVQQHEHEIRGEQLKLGEYFFVSWTSSISPYQFIGTTGGKTGSDYLIGKCGTYDERTFLKKDEIVRLEKVNFNIVKPPLEMTNSEALQAVFHFIIENTFGLKEAITSAGKVKAIGILKNAVKRGYGAFTDGLLFAVRQENGPDKNVELFIGKQGNHFPFKITNYRDLLGRYFYGDDSVPDVAPPGERKSID</sequence>
<protein>
    <recommendedName>
        <fullName evidence="3">RES domain-containing protein</fullName>
    </recommendedName>
</protein>
<keyword evidence="2" id="KW-1185">Reference proteome</keyword>